<evidence type="ECO:0000256" key="1">
    <source>
        <dbReference type="SAM" id="MobiDB-lite"/>
    </source>
</evidence>
<dbReference type="RefSeq" id="WP_183675075.1">
    <property type="nucleotide sequence ID" value="NZ_CBCRYX010000009.1"/>
</dbReference>
<name>A0A9Q2HGP0_9STAP</name>
<keyword evidence="3" id="KW-1185">Reference proteome</keyword>
<reference evidence="2 3" key="1">
    <citation type="submission" date="2020-08" db="EMBL/GenBank/DDBJ databases">
        <title>Genomic Encyclopedia of Type Strains, Phase IV (KMG-IV): sequencing the most valuable type-strain genomes for metagenomic binning, comparative biology and taxonomic classification.</title>
        <authorList>
            <person name="Goeker M."/>
        </authorList>
    </citation>
    <scope>NUCLEOTIDE SEQUENCE [LARGE SCALE GENOMIC DNA]</scope>
    <source>
        <strain evidence="2 3">DSM 19163</strain>
    </source>
</reference>
<evidence type="ECO:0000313" key="3">
    <source>
        <dbReference type="Proteomes" id="UP000579136"/>
    </source>
</evidence>
<proteinExistence type="predicted"/>
<evidence type="ECO:0000313" key="2">
    <source>
        <dbReference type="EMBL" id="MBB5176487.1"/>
    </source>
</evidence>
<comment type="caution">
    <text evidence="2">The sequence shown here is derived from an EMBL/GenBank/DDBJ whole genome shotgun (WGS) entry which is preliminary data.</text>
</comment>
<dbReference type="Proteomes" id="UP000579136">
    <property type="component" value="Unassembled WGS sequence"/>
</dbReference>
<organism evidence="2 3">
    <name type="scientific">Nosocomiicoccus ampullae</name>
    <dbReference type="NCBI Taxonomy" id="489910"/>
    <lineage>
        <taxon>Bacteria</taxon>
        <taxon>Bacillati</taxon>
        <taxon>Bacillota</taxon>
        <taxon>Bacilli</taxon>
        <taxon>Bacillales</taxon>
        <taxon>Staphylococcaceae</taxon>
        <taxon>Nosocomiicoccus</taxon>
    </lineage>
</organism>
<accession>A0A9Q2HGP0</accession>
<feature type="region of interest" description="Disordered" evidence="1">
    <location>
        <begin position="34"/>
        <end position="67"/>
    </location>
</feature>
<dbReference type="EMBL" id="JACHHF010000008">
    <property type="protein sequence ID" value="MBB5176487.1"/>
    <property type="molecule type" value="Genomic_DNA"/>
</dbReference>
<gene>
    <name evidence="2" type="ORF">HNQ45_001375</name>
</gene>
<sequence length="248" mass="28974">MKKIIVGVLSLVFLSLLYFNFIYEGKSSIQNNEVTKNNEETTETSESSTSSETKEDNEEQKEKTSEPLVFNEDVIQERYDENYKNNEPLIVDVVLPTYYSDSFINELENTFNSNSIQFNRIDIDVNSMELSQLDVHENSDIVILSALQIQDYNSEVLPDHDLQNVLDMYMSLLDDEKIAVVLSEVNVYDHINLENAIYDDQTYMNDYDYFYVDNSDVYLDDMYDDENNTLTKETETEVAKNIKQFFIQ</sequence>
<dbReference type="AlphaFoldDB" id="A0A9Q2HGP0"/>
<protein>
    <submittedName>
        <fullName evidence="2">Uncharacterized protein</fullName>
    </submittedName>
</protein>